<evidence type="ECO:0000259" key="1">
    <source>
        <dbReference type="SMART" id="SM00881"/>
    </source>
</evidence>
<dbReference type="Proteomes" id="UP000767854">
    <property type="component" value="Unassembled WGS sequence"/>
</dbReference>
<dbReference type="RefSeq" id="WP_204663369.1">
    <property type="nucleotide sequence ID" value="NZ_JAFBDT010000006.1"/>
</dbReference>
<dbReference type="SMART" id="SM00881">
    <property type="entry name" value="CoA_binding"/>
    <property type="match status" value="1"/>
</dbReference>
<proteinExistence type="predicted"/>
<dbReference type="SUPFAM" id="SSF51735">
    <property type="entry name" value="NAD(P)-binding Rossmann-fold domains"/>
    <property type="match status" value="1"/>
</dbReference>
<gene>
    <name evidence="2" type="ORF">JOC49_001183</name>
</gene>
<evidence type="ECO:0000313" key="3">
    <source>
        <dbReference type="Proteomes" id="UP000767854"/>
    </source>
</evidence>
<dbReference type="InterPro" id="IPR003781">
    <property type="entry name" value="CoA-bd"/>
</dbReference>
<sequence>MEMEALIEMMLKQKKWAVVGATPNTEKFGNKIFKKLKAHGYEVYPVNPMYKEIEGDTCYETLADLPEKVECVNIVVAPERAKRALEDVIALKIENIWFQPGTFTPELIDASETAGLNTVFYNCVLVELDKK</sequence>
<dbReference type="PANTHER" id="PTHR33303">
    <property type="entry name" value="CYTOPLASMIC PROTEIN-RELATED"/>
    <property type="match status" value="1"/>
</dbReference>
<name>A0ABS2MQJ0_9FIRM</name>
<accession>A0ABS2MQJ0</accession>
<organism evidence="2 3">
    <name type="scientific">Fusibacter tunisiensis</name>
    <dbReference type="NCBI Taxonomy" id="1008308"/>
    <lineage>
        <taxon>Bacteria</taxon>
        <taxon>Bacillati</taxon>
        <taxon>Bacillota</taxon>
        <taxon>Clostridia</taxon>
        <taxon>Eubacteriales</taxon>
        <taxon>Eubacteriales Family XII. Incertae Sedis</taxon>
        <taxon>Fusibacter</taxon>
    </lineage>
</organism>
<feature type="domain" description="CoA-binding" evidence="1">
    <location>
        <begin position="10"/>
        <end position="102"/>
    </location>
</feature>
<evidence type="ECO:0000313" key="2">
    <source>
        <dbReference type="EMBL" id="MBM7561663.1"/>
    </source>
</evidence>
<comment type="caution">
    <text evidence="2">The sequence shown here is derived from an EMBL/GenBank/DDBJ whole genome shotgun (WGS) entry which is preliminary data.</text>
</comment>
<dbReference type="PANTHER" id="PTHR33303:SF2">
    <property type="entry name" value="COA-BINDING DOMAIN-CONTAINING PROTEIN"/>
    <property type="match status" value="1"/>
</dbReference>
<protein>
    <submittedName>
        <fullName evidence="2">CoA-binding protein</fullName>
    </submittedName>
</protein>
<reference evidence="2 3" key="1">
    <citation type="submission" date="2021-01" db="EMBL/GenBank/DDBJ databases">
        <title>Genomic Encyclopedia of Type Strains, Phase IV (KMG-IV): sequencing the most valuable type-strain genomes for metagenomic binning, comparative biology and taxonomic classification.</title>
        <authorList>
            <person name="Goeker M."/>
        </authorList>
    </citation>
    <scope>NUCLEOTIDE SEQUENCE [LARGE SCALE GENOMIC DNA]</scope>
    <source>
        <strain evidence="2 3">DSM 24436</strain>
    </source>
</reference>
<dbReference type="EMBL" id="JAFBDT010000006">
    <property type="protein sequence ID" value="MBM7561663.1"/>
    <property type="molecule type" value="Genomic_DNA"/>
</dbReference>
<dbReference type="Gene3D" id="3.40.50.720">
    <property type="entry name" value="NAD(P)-binding Rossmann-like Domain"/>
    <property type="match status" value="1"/>
</dbReference>
<keyword evidence="3" id="KW-1185">Reference proteome</keyword>
<dbReference type="Pfam" id="PF13380">
    <property type="entry name" value="CoA_binding_2"/>
    <property type="match status" value="1"/>
</dbReference>
<dbReference type="InterPro" id="IPR036291">
    <property type="entry name" value="NAD(P)-bd_dom_sf"/>
</dbReference>